<evidence type="ECO:0000256" key="8">
    <source>
        <dbReference type="PROSITE-ProRule" id="PRU10111"/>
    </source>
</evidence>
<evidence type="ECO:0000256" key="9">
    <source>
        <dbReference type="PROSITE-ProRule" id="PRU10112"/>
    </source>
</evidence>
<dbReference type="Proteomes" id="UP001530377">
    <property type="component" value="Unassembled WGS sequence"/>
</dbReference>
<evidence type="ECO:0000256" key="10">
    <source>
        <dbReference type="SAM" id="MobiDB-lite"/>
    </source>
</evidence>
<dbReference type="SUPFAM" id="SSF51621">
    <property type="entry name" value="Phosphoenolpyruvate/pyruvate domain"/>
    <property type="match status" value="1"/>
</dbReference>
<name>A0ABD3SS73_9STRA</name>
<dbReference type="PROSITE" id="PS00781">
    <property type="entry name" value="PEPCASE_1"/>
    <property type="match status" value="1"/>
</dbReference>
<feature type="signal peptide" evidence="11">
    <location>
        <begin position="1"/>
        <end position="19"/>
    </location>
</feature>
<keyword evidence="11" id="KW-0732">Signal</keyword>
<feature type="active site" evidence="8">
    <location>
        <position position="251"/>
    </location>
</feature>
<dbReference type="InterPro" id="IPR022805">
    <property type="entry name" value="PEP_COase_bac/pln-type"/>
</dbReference>
<accession>A0ABD3SS73</accession>
<comment type="similarity">
    <text evidence="2">Belongs to the PEPCase type 1 family.</text>
</comment>
<dbReference type="EMBL" id="JALLPB020000008">
    <property type="protein sequence ID" value="KAL3827118.1"/>
    <property type="molecule type" value="Genomic_DNA"/>
</dbReference>
<evidence type="ECO:0000313" key="13">
    <source>
        <dbReference type="Proteomes" id="UP001530377"/>
    </source>
</evidence>
<keyword evidence="13" id="KW-1185">Reference proteome</keyword>
<dbReference type="InterPro" id="IPR015813">
    <property type="entry name" value="Pyrv/PenolPyrv_kinase-like_dom"/>
</dbReference>
<dbReference type="PANTHER" id="PTHR30523:SF6">
    <property type="entry name" value="PHOSPHOENOLPYRUVATE CARBOXYLASE"/>
    <property type="match status" value="1"/>
</dbReference>
<dbReference type="PRINTS" id="PR00150">
    <property type="entry name" value="PEPCARBXLASE"/>
</dbReference>
<protein>
    <recommendedName>
        <fullName evidence="3">phosphoenolpyruvate carboxylase</fullName>
        <ecNumber evidence="3">4.1.1.31</ecNumber>
    </recommendedName>
</protein>
<evidence type="ECO:0000256" key="6">
    <source>
        <dbReference type="ARBA" id="ARBA00023300"/>
    </source>
</evidence>
<comment type="cofactor">
    <cofactor evidence="1">
        <name>Mg(2+)</name>
        <dbReference type="ChEBI" id="CHEBI:18420"/>
    </cofactor>
</comment>
<dbReference type="Gene3D" id="1.20.1440.90">
    <property type="entry name" value="Phosphoenolpyruvate/pyruvate domain"/>
    <property type="match status" value="1"/>
</dbReference>
<sequence>MRLNASHLLLAIAASSSSAISFQARARSSTTTTSPPSKAAILHPRGGGGTTVAKAVASSTTASAQQGDVETATPKREWWVESPDLDKVLDAPLISDIEMLSNMLAEVVKRENPAVYDLYTTFRKHGMNRAALTSNEEDDVAESKASFEAMKTLARDISPRDARGVMKTFGIALNLVNAAEVHHRMRLVRTMTNNDSSSSLGSVGPLPMVEDSICGTMEILLKGNDDVNPVDPEKIFDRLMTQKCEIVLTAHPTEVNRKTLIRKYKNISELLAYVERTDLHPFERAEAMNNLRGIIAAIWGSDEIRRVKPTVQKEAAGGNAVIESVLWDAVPSYLRKLDAQCRVTLGKKLPVECAPVKFASWIGGDRDGNPNCTPEVTLEVVTHQRLRAAKLFLNDLNLLYSDLAISSRFSKELEELASTVKESYDVREKYRRVIGHLRKRLVRTVKDCEAKLHHLNDHIHFSSSENAFGALAGWEDVEPIVKSEELLGPLKVIYNSLVETGFELVADGHVSDIIRRVAVFGMTLVPLDIREESTRHTLALDAITRHLGIGSYKVRCSLEIPTPVEWDEAARLNWLQSELNNRRPLFRIRDIEANTIGLDPDIRKTLMVYKVASELEPESLGAYVISQANTASDVLAVMLLQKQFGMTSANGKLMRVVPLFETLDDLTNSPKQLETLFSIASYIGSINGKQEVMVGYSDSAKDAGRLAACWVQYTAQEAMARVADKFGIQLTFFHGKGGTVGRGGNPALYRAILSHPPNTINGRFRVTEQGEMIGQNFGSVEIAQRSLDIYTAALLRESFVKRVEPKREWRDQMQRVSEVSCAAYRSTVRDDPRFVPYFRQATPELELGRLNIGSRPAKRNPKGGVESLRAIPWTFAWAQTRMHLSAWLGVGAGLNSGNEEDQRVLREMYQEWPWFREIISLISMLISKTDFSITKNYDELLVDPQLMSLGNEMRDKLVETRQAVIDVSGATEISGPHVQLMRASSTIRNPYVDSINVVQAEILKVLRSMPDDDSSDLTPELKNIKDIRTDALLLSIKGIAQGMKNSG</sequence>
<dbReference type="AlphaFoldDB" id="A0ABD3SS73"/>
<feature type="chain" id="PRO_5044850526" description="phosphoenolpyruvate carboxylase" evidence="11">
    <location>
        <begin position="20"/>
        <end position="1047"/>
    </location>
</feature>
<dbReference type="NCBIfam" id="NF000584">
    <property type="entry name" value="PRK00009.1"/>
    <property type="match status" value="1"/>
</dbReference>
<evidence type="ECO:0000313" key="12">
    <source>
        <dbReference type="EMBL" id="KAL3827118.1"/>
    </source>
</evidence>
<keyword evidence="6" id="KW-0120">Carbon dioxide fixation</keyword>
<dbReference type="GO" id="GO:0008964">
    <property type="term" value="F:phosphoenolpyruvate carboxylase activity"/>
    <property type="evidence" value="ECO:0007669"/>
    <property type="project" value="UniProtKB-EC"/>
</dbReference>
<dbReference type="InterPro" id="IPR018129">
    <property type="entry name" value="PEP_COase_Lys_AS"/>
</dbReference>
<dbReference type="Pfam" id="PF00311">
    <property type="entry name" value="PEPcase"/>
    <property type="match status" value="1"/>
</dbReference>
<proteinExistence type="inferred from homology"/>
<evidence type="ECO:0000256" key="1">
    <source>
        <dbReference type="ARBA" id="ARBA00001946"/>
    </source>
</evidence>
<gene>
    <name evidence="12" type="ORF">ACHAXA_002353</name>
</gene>
<evidence type="ECO:0000256" key="5">
    <source>
        <dbReference type="ARBA" id="ARBA00023239"/>
    </source>
</evidence>
<feature type="compositionally biased region" description="Low complexity" evidence="10">
    <location>
        <begin position="27"/>
        <end position="37"/>
    </location>
</feature>
<evidence type="ECO:0000256" key="2">
    <source>
        <dbReference type="ARBA" id="ARBA00008346"/>
    </source>
</evidence>
<keyword evidence="4" id="KW-0460">Magnesium</keyword>
<reference evidence="12 13" key="1">
    <citation type="submission" date="2024-10" db="EMBL/GenBank/DDBJ databases">
        <title>Updated reference genomes for cyclostephanoid diatoms.</title>
        <authorList>
            <person name="Roberts W.R."/>
            <person name="Alverson A.J."/>
        </authorList>
    </citation>
    <scope>NUCLEOTIDE SEQUENCE [LARGE SCALE GENOMIC DNA]</scope>
    <source>
        <strain evidence="12 13">AJA228-03</strain>
    </source>
</reference>
<dbReference type="GO" id="GO:0015977">
    <property type="term" value="P:carbon fixation"/>
    <property type="evidence" value="ECO:0007669"/>
    <property type="project" value="UniProtKB-KW"/>
</dbReference>
<organism evidence="12 13">
    <name type="scientific">Cyclostephanos tholiformis</name>
    <dbReference type="NCBI Taxonomy" id="382380"/>
    <lineage>
        <taxon>Eukaryota</taxon>
        <taxon>Sar</taxon>
        <taxon>Stramenopiles</taxon>
        <taxon>Ochrophyta</taxon>
        <taxon>Bacillariophyta</taxon>
        <taxon>Coscinodiscophyceae</taxon>
        <taxon>Thalassiosirophycidae</taxon>
        <taxon>Stephanodiscales</taxon>
        <taxon>Stephanodiscaceae</taxon>
        <taxon>Cyclostephanos</taxon>
    </lineage>
</organism>
<dbReference type="InterPro" id="IPR021135">
    <property type="entry name" value="PEP_COase"/>
</dbReference>
<dbReference type="EC" id="4.1.1.31" evidence="3"/>
<evidence type="ECO:0000256" key="4">
    <source>
        <dbReference type="ARBA" id="ARBA00022842"/>
    </source>
</evidence>
<keyword evidence="5" id="KW-0456">Lyase</keyword>
<dbReference type="HAMAP" id="MF_00595">
    <property type="entry name" value="PEPcase_type1"/>
    <property type="match status" value="1"/>
</dbReference>
<comment type="catalytic activity">
    <reaction evidence="7">
        <text>oxaloacetate + phosphate = phosphoenolpyruvate + hydrogencarbonate</text>
        <dbReference type="Rhea" id="RHEA:28370"/>
        <dbReference type="ChEBI" id="CHEBI:16452"/>
        <dbReference type="ChEBI" id="CHEBI:17544"/>
        <dbReference type="ChEBI" id="CHEBI:43474"/>
        <dbReference type="ChEBI" id="CHEBI:58702"/>
        <dbReference type="EC" id="4.1.1.31"/>
    </reaction>
</comment>
<comment type="caution">
    <text evidence="12">The sequence shown here is derived from an EMBL/GenBank/DDBJ whole genome shotgun (WGS) entry which is preliminary data.</text>
</comment>
<dbReference type="PANTHER" id="PTHR30523">
    <property type="entry name" value="PHOSPHOENOLPYRUVATE CARBOXYLASE"/>
    <property type="match status" value="1"/>
</dbReference>
<evidence type="ECO:0000256" key="11">
    <source>
        <dbReference type="SAM" id="SignalP"/>
    </source>
</evidence>
<evidence type="ECO:0000256" key="3">
    <source>
        <dbReference type="ARBA" id="ARBA00012305"/>
    </source>
</evidence>
<dbReference type="InterPro" id="IPR033129">
    <property type="entry name" value="PEPCASE_His_AS"/>
</dbReference>
<feature type="region of interest" description="Disordered" evidence="10">
    <location>
        <begin position="27"/>
        <end position="51"/>
    </location>
</feature>
<evidence type="ECO:0000256" key="7">
    <source>
        <dbReference type="ARBA" id="ARBA00048995"/>
    </source>
</evidence>
<feature type="active site" evidence="9">
    <location>
        <position position="701"/>
    </location>
</feature>
<dbReference type="PROSITE" id="PS00393">
    <property type="entry name" value="PEPCASE_2"/>
    <property type="match status" value="1"/>
</dbReference>